<feature type="transmembrane region" description="Helical" evidence="1">
    <location>
        <begin position="135"/>
        <end position="158"/>
    </location>
</feature>
<proteinExistence type="predicted"/>
<name>A0A5N7ILH0_9CLOT</name>
<organism evidence="2 3">
    <name type="scientific">Clostridium estertheticum</name>
    <dbReference type="NCBI Taxonomy" id="238834"/>
    <lineage>
        <taxon>Bacteria</taxon>
        <taxon>Bacillati</taxon>
        <taxon>Bacillota</taxon>
        <taxon>Clostridia</taxon>
        <taxon>Eubacteriales</taxon>
        <taxon>Clostridiaceae</taxon>
        <taxon>Clostridium</taxon>
    </lineage>
</organism>
<feature type="transmembrane region" description="Helical" evidence="1">
    <location>
        <begin position="211"/>
        <end position="231"/>
    </location>
</feature>
<gene>
    <name evidence="2" type="ORF">E4V82_06675</name>
</gene>
<evidence type="ECO:0000313" key="3">
    <source>
        <dbReference type="Proteomes" id="UP000342249"/>
    </source>
</evidence>
<keyword evidence="1" id="KW-1133">Transmembrane helix</keyword>
<dbReference type="RefSeq" id="WP_152751421.1">
    <property type="nucleotide sequence ID" value="NZ_SPSE01000018.1"/>
</dbReference>
<dbReference type="CDD" id="cd21809">
    <property type="entry name" value="ABC-2_lan_permease-like"/>
    <property type="match status" value="1"/>
</dbReference>
<keyword evidence="1" id="KW-0812">Transmembrane</keyword>
<evidence type="ECO:0000256" key="1">
    <source>
        <dbReference type="SAM" id="Phobius"/>
    </source>
</evidence>
<dbReference type="AlphaFoldDB" id="A0A5N7ILH0"/>
<evidence type="ECO:0008006" key="4">
    <source>
        <dbReference type="Google" id="ProtNLM"/>
    </source>
</evidence>
<accession>A0A5N7ILH0</accession>
<feature type="transmembrane region" description="Helical" evidence="1">
    <location>
        <begin position="20"/>
        <end position="37"/>
    </location>
</feature>
<feature type="transmembrane region" description="Helical" evidence="1">
    <location>
        <begin position="165"/>
        <end position="191"/>
    </location>
</feature>
<protein>
    <recommendedName>
        <fullName evidence="4">ABC transporter permease</fullName>
    </recommendedName>
</protein>
<dbReference type="Proteomes" id="UP000342249">
    <property type="component" value="Unassembled WGS sequence"/>
</dbReference>
<sequence length="241" mass="27265">MLKIIKIELLKIRSLKATILAFMMPLVMVAIGLINVYTGTVKVDNMWDALYNQSSILYGGLLLPLVICLIVSLSWRIEYKNNNIICLRTTPIDLNKLFIGKIVTTSIIVLLNVVCYIIIITVFKPLLIPNEPIKSYVFTGPIIGLICTFPLICIQHLLSMTFKNFILPVGFGIIGTFLSFLTQSQNISIFIPTYYNYKGFFFGVKNALVKFNNSTLILVPLVCLIVLFIELKIFRKKETSN</sequence>
<feature type="transmembrane region" description="Helical" evidence="1">
    <location>
        <begin position="98"/>
        <end position="123"/>
    </location>
</feature>
<keyword evidence="1" id="KW-0472">Membrane</keyword>
<reference evidence="2 3" key="1">
    <citation type="journal article" date="2019" name="Lett. Appl. Microbiol.">
        <title>A case of 'blown pack' spoilage of vacuum-packaged pork likely associated with Clostridium estertheticum in Canada.</title>
        <authorList>
            <person name="Zhang P."/>
            <person name="Ward P."/>
            <person name="McMullen L.M."/>
            <person name="Yang X."/>
        </authorList>
    </citation>
    <scope>NUCLEOTIDE SEQUENCE [LARGE SCALE GENOMIC DNA]</scope>
    <source>
        <strain evidence="2 3">MA19</strain>
    </source>
</reference>
<dbReference type="EMBL" id="SPSF01000016">
    <property type="protein sequence ID" value="MPQ61797.1"/>
    <property type="molecule type" value="Genomic_DNA"/>
</dbReference>
<dbReference type="Pfam" id="PF12730">
    <property type="entry name" value="ABC2_membrane_4"/>
    <property type="match status" value="1"/>
</dbReference>
<evidence type="ECO:0000313" key="2">
    <source>
        <dbReference type="EMBL" id="MPQ61797.1"/>
    </source>
</evidence>
<comment type="caution">
    <text evidence="2">The sequence shown here is derived from an EMBL/GenBank/DDBJ whole genome shotgun (WGS) entry which is preliminary data.</text>
</comment>
<feature type="transmembrane region" description="Helical" evidence="1">
    <location>
        <begin position="57"/>
        <end position="77"/>
    </location>
</feature>